<protein>
    <submittedName>
        <fullName evidence="1">Uncharacterized protein</fullName>
    </submittedName>
</protein>
<keyword evidence="2" id="KW-1185">Reference proteome</keyword>
<reference evidence="1" key="1">
    <citation type="submission" date="2015-04" db="UniProtKB">
        <authorList>
            <consortium name="EnsemblPlants"/>
        </authorList>
    </citation>
    <scope>IDENTIFICATION</scope>
</reference>
<accession>A0A0E0C085</accession>
<proteinExistence type="predicted"/>
<name>A0A0E0C085_9ORYZ</name>
<sequence length="224" mass="24964">MGRNTCITKQCKKEKGLGMGSVLQSSTHHMFDGILALIVKWNRCPFEVYKEDIMLAMKEEKVFRDEALRLLLEEWMDVWRKMEDKRNRVLEKLEDIEAHRGKASEETMVTTTDLKAASSNTQDIAAYDANQVSMASFNDGCTRMTASSSHTNEVPSPMAALELGYCSMAALNVNGGTNRAVVAFLTMTGMSKVVPTSVESMDIFSARSTIDLKENIPMLTMQVS</sequence>
<dbReference type="Proteomes" id="UP000008021">
    <property type="component" value="Chromosome 1"/>
</dbReference>
<organism evidence="1">
    <name type="scientific">Oryza meridionalis</name>
    <dbReference type="NCBI Taxonomy" id="40149"/>
    <lineage>
        <taxon>Eukaryota</taxon>
        <taxon>Viridiplantae</taxon>
        <taxon>Streptophyta</taxon>
        <taxon>Embryophyta</taxon>
        <taxon>Tracheophyta</taxon>
        <taxon>Spermatophyta</taxon>
        <taxon>Magnoliopsida</taxon>
        <taxon>Liliopsida</taxon>
        <taxon>Poales</taxon>
        <taxon>Poaceae</taxon>
        <taxon>BOP clade</taxon>
        <taxon>Oryzoideae</taxon>
        <taxon>Oryzeae</taxon>
        <taxon>Oryzinae</taxon>
        <taxon>Oryza</taxon>
    </lineage>
</organism>
<dbReference type="AlphaFoldDB" id="A0A0E0C085"/>
<evidence type="ECO:0000313" key="1">
    <source>
        <dbReference type="EnsemblPlants" id="OMERI01G10090.1"/>
    </source>
</evidence>
<dbReference type="Gramene" id="OMERI01G10090.1">
    <property type="protein sequence ID" value="OMERI01G10090.1"/>
    <property type="gene ID" value="OMERI01G10090"/>
</dbReference>
<evidence type="ECO:0000313" key="2">
    <source>
        <dbReference type="Proteomes" id="UP000008021"/>
    </source>
</evidence>
<reference evidence="1" key="2">
    <citation type="submission" date="2018-05" db="EMBL/GenBank/DDBJ databases">
        <title>OmerRS3 (Oryza meridionalis Reference Sequence Version 3).</title>
        <authorList>
            <person name="Zhang J."/>
            <person name="Kudrna D."/>
            <person name="Lee S."/>
            <person name="Talag J."/>
            <person name="Welchert J."/>
            <person name="Wing R.A."/>
        </authorList>
    </citation>
    <scope>NUCLEOTIDE SEQUENCE [LARGE SCALE GENOMIC DNA]</scope>
    <source>
        <strain evidence="1">cv. OR44</strain>
    </source>
</reference>
<dbReference type="EnsemblPlants" id="OMERI01G10090.1">
    <property type="protein sequence ID" value="OMERI01G10090.1"/>
    <property type="gene ID" value="OMERI01G10090"/>
</dbReference>
<dbReference type="HOGENOM" id="CLU_107793_0_0_1"/>